<dbReference type="SUPFAM" id="SSF50494">
    <property type="entry name" value="Trypsin-like serine proteases"/>
    <property type="match status" value="1"/>
</dbReference>
<organism evidence="6 7">
    <name type="scientific">Geothermobacter hydrogeniphilus</name>
    <dbReference type="NCBI Taxonomy" id="1969733"/>
    <lineage>
        <taxon>Bacteria</taxon>
        <taxon>Pseudomonadati</taxon>
        <taxon>Thermodesulfobacteriota</taxon>
        <taxon>Desulfuromonadia</taxon>
        <taxon>Desulfuromonadales</taxon>
        <taxon>Geothermobacteraceae</taxon>
        <taxon>Geothermobacter</taxon>
    </lineage>
</organism>
<proteinExistence type="inferred from homology"/>
<evidence type="ECO:0000256" key="4">
    <source>
        <dbReference type="SAM" id="Coils"/>
    </source>
</evidence>
<feature type="region of interest" description="Disordered" evidence="5">
    <location>
        <begin position="1"/>
        <end position="52"/>
    </location>
</feature>
<evidence type="ECO:0000313" key="7">
    <source>
        <dbReference type="Proteomes" id="UP000236340"/>
    </source>
</evidence>
<comment type="similarity">
    <text evidence="1">Belongs to the peptidase S1C family.</text>
</comment>
<keyword evidence="2" id="KW-0645">Protease</keyword>
<evidence type="ECO:0000256" key="3">
    <source>
        <dbReference type="ARBA" id="ARBA00022801"/>
    </source>
</evidence>
<dbReference type="Proteomes" id="UP000236340">
    <property type="component" value="Unassembled WGS sequence"/>
</dbReference>
<dbReference type="PANTHER" id="PTHR43343:SF3">
    <property type="entry name" value="PROTEASE DO-LIKE 8, CHLOROPLASTIC"/>
    <property type="match status" value="1"/>
</dbReference>
<dbReference type="Gene3D" id="2.40.10.120">
    <property type="match status" value="1"/>
</dbReference>
<dbReference type="AlphaFoldDB" id="A0A2K2H9H3"/>
<evidence type="ECO:0000313" key="6">
    <source>
        <dbReference type="EMBL" id="PNU19869.1"/>
    </source>
</evidence>
<evidence type="ECO:0008006" key="8">
    <source>
        <dbReference type="Google" id="ProtNLM"/>
    </source>
</evidence>
<protein>
    <recommendedName>
        <fullName evidence="8">Trypsin-like peptidase domain-containing protein</fullName>
    </recommendedName>
</protein>
<evidence type="ECO:0000256" key="5">
    <source>
        <dbReference type="SAM" id="MobiDB-lite"/>
    </source>
</evidence>
<sequence>MGPVAVVNDGRKTPSAPVETLWGDQPPAAAGRPEQNVSTDAPPVPDAPQSSLRRARNATVFIQTPWGSGSGFLVDDSGHLVTNRHVVEYPPDKMADLRARIDQLESALKQEKGNLAQFRSDLQQVADADRRRRYQAQLDRRQANYDKYRRVLDEMLTRRRRLLEYLVQYDVAVVLADGSRFGVVDYELSDSSDLALLSLDGAPPATPPVIVSDAVPDQGTPVYAIGNPAGLRDTVTSGIVSGYRSYQGFRLIQTDAAINPGNSGGPLTDSDGRVLGVNSMILGNTEGIGFALPISAVREAFPRIFPN</sequence>
<dbReference type="InterPro" id="IPR001940">
    <property type="entry name" value="Peptidase_S1C"/>
</dbReference>
<dbReference type="InterPro" id="IPR009003">
    <property type="entry name" value="Peptidase_S1_PA"/>
</dbReference>
<gene>
    <name evidence="6" type="ORF">C2E25_10535</name>
</gene>
<comment type="caution">
    <text evidence="6">The sequence shown here is derived from an EMBL/GenBank/DDBJ whole genome shotgun (WGS) entry which is preliminary data.</text>
</comment>
<reference evidence="6 7" key="1">
    <citation type="journal article" date="2018" name="Genome Announc.">
        <title>Genome Sequence of Geothermobacter sp. HR-1 Iron Reducer from the Loihi Seamount.</title>
        <authorList>
            <person name="Smith H."/>
            <person name="Abuyen K."/>
            <person name="Tremblay J."/>
            <person name="Savalia P."/>
            <person name="Perez-Rodriguez I."/>
            <person name="Emerson D."/>
            <person name="Tully B."/>
            <person name="Amend J."/>
        </authorList>
    </citation>
    <scope>NUCLEOTIDE SEQUENCE [LARGE SCALE GENOMIC DNA]</scope>
    <source>
        <strain evidence="6 7">HR-1</strain>
    </source>
</reference>
<dbReference type="Gene3D" id="2.40.10.10">
    <property type="entry name" value="Trypsin-like serine proteases"/>
    <property type="match status" value="1"/>
</dbReference>
<dbReference type="GO" id="GO:0006508">
    <property type="term" value="P:proteolysis"/>
    <property type="evidence" value="ECO:0007669"/>
    <property type="project" value="UniProtKB-KW"/>
</dbReference>
<evidence type="ECO:0000256" key="1">
    <source>
        <dbReference type="ARBA" id="ARBA00010541"/>
    </source>
</evidence>
<dbReference type="GO" id="GO:0004252">
    <property type="term" value="F:serine-type endopeptidase activity"/>
    <property type="evidence" value="ECO:0007669"/>
    <property type="project" value="InterPro"/>
</dbReference>
<evidence type="ECO:0000256" key="2">
    <source>
        <dbReference type="ARBA" id="ARBA00022670"/>
    </source>
</evidence>
<dbReference type="Pfam" id="PF13365">
    <property type="entry name" value="Trypsin_2"/>
    <property type="match status" value="1"/>
</dbReference>
<feature type="coiled-coil region" evidence="4">
    <location>
        <begin position="94"/>
        <end position="121"/>
    </location>
</feature>
<keyword evidence="3" id="KW-0378">Hydrolase</keyword>
<dbReference type="InterPro" id="IPR043504">
    <property type="entry name" value="Peptidase_S1_PA_chymotrypsin"/>
</dbReference>
<keyword evidence="4" id="KW-0175">Coiled coil</keyword>
<name>A0A2K2H9H3_9BACT</name>
<dbReference type="InterPro" id="IPR051201">
    <property type="entry name" value="Chloro_Bact_Ser_Proteases"/>
</dbReference>
<accession>A0A2K2H9H3</accession>
<dbReference type="PANTHER" id="PTHR43343">
    <property type="entry name" value="PEPTIDASE S12"/>
    <property type="match status" value="1"/>
</dbReference>
<dbReference type="PRINTS" id="PR00834">
    <property type="entry name" value="PROTEASES2C"/>
</dbReference>
<dbReference type="EMBL" id="PPFX01000022">
    <property type="protein sequence ID" value="PNU19869.1"/>
    <property type="molecule type" value="Genomic_DNA"/>
</dbReference>